<dbReference type="PROSITE" id="PS00166">
    <property type="entry name" value="ENOYL_COA_HYDRATASE"/>
    <property type="match status" value="1"/>
</dbReference>
<proteinExistence type="inferred from homology"/>
<dbReference type="HOGENOM" id="CLU_009834_7_3_6"/>
<dbReference type="Proteomes" id="UP000004699">
    <property type="component" value="Unassembled WGS sequence"/>
</dbReference>
<dbReference type="InterPro" id="IPR051683">
    <property type="entry name" value="Enoyl-CoA_Hydratase/Isomerase"/>
</dbReference>
<accession>B8KXY4</accession>
<dbReference type="SUPFAM" id="SSF52096">
    <property type="entry name" value="ClpP/crotonase"/>
    <property type="match status" value="1"/>
</dbReference>
<evidence type="ECO:0000256" key="1">
    <source>
        <dbReference type="ARBA" id="ARBA00005254"/>
    </source>
</evidence>
<gene>
    <name evidence="3" type="ORF">NOR51B_386</name>
</gene>
<dbReference type="InterPro" id="IPR001753">
    <property type="entry name" value="Enoyl-CoA_hydra/iso"/>
</dbReference>
<dbReference type="STRING" id="565045.NOR51B_386"/>
<evidence type="ECO:0000313" key="4">
    <source>
        <dbReference type="Proteomes" id="UP000004699"/>
    </source>
</evidence>
<evidence type="ECO:0000313" key="3">
    <source>
        <dbReference type="EMBL" id="EED34449.1"/>
    </source>
</evidence>
<dbReference type="AlphaFoldDB" id="B8KXY4"/>
<dbReference type="eggNOG" id="COG1024">
    <property type="taxonomic scope" value="Bacteria"/>
</dbReference>
<keyword evidence="4" id="KW-1185">Reference proteome</keyword>
<dbReference type="GO" id="GO:0016853">
    <property type="term" value="F:isomerase activity"/>
    <property type="evidence" value="ECO:0007669"/>
    <property type="project" value="UniProtKB-KW"/>
</dbReference>
<organism evidence="3 4">
    <name type="scientific">Luminiphilus syltensis NOR5-1B</name>
    <dbReference type="NCBI Taxonomy" id="565045"/>
    <lineage>
        <taxon>Bacteria</taxon>
        <taxon>Pseudomonadati</taxon>
        <taxon>Pseudomonadota</taxon>
        <taxon>Gammaproteobacteria</taxon>
        <taxon>Cellvibrionales</taxon>
        <taxon>Halieaceae</taxon>
        <taxon>Luminiphilus</taxon>
    </lineage>
</organism>
<dbReference type="CDD" id="cd06558">
    <property type="entry name" value="crotonase-like"/>
    <property type="match status" value="1"/>
</dbReference>
<dbReference type="OrthoDB" id="9807606at2"/>
<dbReference type="PANTHER" id="PTHR42964">
    <property type="entry name" value="ENOYL-COA HYDRATASE"/>
    <property type="match status" value="1"/>
</dbReference>
<dbReference type="Pfam" id="PF00378">
    <property type="entry name" value="ECH_1"/>
    <property type="match status" value="1"/>
</dbReference>
<dbReference type="Gene3D" id="3.90.226.10">
    <property type="entry name" value="2-enoyl-CoA Hydratase, Chain A, domain 1"/>
    <property type="match status" value="1"/>
</dbReference>
<evidence type="ECO:0000256" key="2">
    <source>
        <dbReference type="RuleBase" id="RU003707"/>
    </source>
</evidence>
<dbReference type="PANTHER" id="PTHR42964:SF1">
    <property type="entry name" value="POLYKETIDE BIOSYNTHESIS ENOYL-COA HYDRATASE PKSH-RELATED"/>
    <property type="match status" value="1"/>
</dbReference>
<dbReference type="Gene3D" id="1.10.12.10">
    <property type="entry name" value="Lyase 2-enoyl-coa Hydratase, Chain A, domain 2"/>
    <property type="match status" value="1"/>
</dbReference>
<keyword evidence="3" id="KW-0413">Isomerase</keyword>
<comment type="similarity">
    <text evidence="1 2">Belongs to the enoyl-CoA hydratase/isomerase family.</text>
</comment>
<dbReference type="EMBL" id="DS999411">
    <property type="protein sequence ID" value="EED34449.1"/>
    <property type="molecule type" value="Genomic_DNA"/>
</dbReference>
<sequence length="263" mass="27777">MSATFVSTVVDDRGVATVTLDNPKKHNAFDDTIIGELTEAFTAVDDNADVRVMVLASAGNSFSAGGDLDWMKRMAGYTREENLQDARALAEMLRVLSTISTPTIARVQGPAFGGGVGLVSCCDMAVASARATFSLSEVKIGMIPATVSPYVVAAIGARAARRYFVTAERFSAEQALALGLVSEVVTTESELDDALNMLITTILANGPAAVAAAKNLVSEVEGSTNQTELIELTSQRIADIRVSKEGQEGLGAFLEKRKPSWIP</sequence>
<name>B8KXY4_9GAMM</name>
<dbReference type="InterPro" id="IPR029045">
    <property type="entry name" value="ClpP/crotonase-like_dom_sf"/>
</dbReference>
<protein>
    <submittedName>
        <fullName evidence="3">Enoyl-CoA hydratase/isomerase</fullName>
    </submittedName>
</protein>
<dbReference type="InterPro" id="IPR014748">
    <property type="entry name" value="Enoyl-CoA_hydra_C"/>
</dbReference>
<dbReference type="InterPro" id="IPR018376">
    <property type="entry name" value="Enoyl-CoA_hyd/isom_CS"/>
</dbReference>
<reference evidence="4" key="1">
    <citation type="journal article" date="2013" name="BMC Microbiol.">
        <title>Taxonomy and evolution of bacteriochlorophyll a-containing members of the OM60/NOR5 clade of marine gammaproteobacteria: description of Luminiphilus syltensis gen. nov., sp. nov., reclassification of Haliea rubra as Pseudohaliea rubra gen. nov., comb. nov., and emendation of Chromatocurvus halotolerans.</title>
        <authorList>
            <person name="Spring S."/>
            <person name="Riedel T."/>
            <person name="Sproer C."/>
            <person name="Yan S."/>
            <person name="Harder J."/>
            <person name="Fuchs B.M."/>
        </authorList>
    </citation>
    <scope>NUCLEOTIDE SEQUENCE [LARGE SCALE GENOMIC DNA]</scope>
    <source>
        <strain evidence="4">NOR51-B</strain>
    </source>
</reference>
<dbReference type="RefSeq" id="WP_009019197.1">
    <property type="nucleotide sequence ID" value="NZ_DS999411.1"/>
</dbReference>